<protein>
    <submittedName>
        <fullName evidence="1">Uncharacterized protein</fullName>
    </submittedName>
</protein>
<evidence type="ECO:0000313" key="1">
    <source>
        <dbReference type="EMBL" id="DAD66516.1"/>
    </source>
</evidence>
<reference evidence="1" key="1">
    <citation type="journal article" date="2021" name="Proc. Natl. Acad. Sci. U.S.A.">
        <title>A Catalog of Tens of Thousands of Viruses from Human Metagenomes Reveals Hidden Associations with Chronic Diseases.</title>
        <authorList>
            <person name="Tisza M.J."/>
            <person name="Buck C.B."/>
        </authorList>
    </citation>
    <scope>NUCLEOTIDE SEQUENCE</scope>
    <source>
        <strain evidence="1">CtPuP5</strain>
    </source>
</reference>
<sequence length="135" mass="15250">MGVTPKRYKVKLNSVEKVEELLQETYNQACQQIVTIQEEMNKLSQSTILAQEITDAKTKYAKAMNDFIANKDKAIGRKLEIAKFMGDILKYNGDIEKSVNENAANAAVGGLNWDEIKKAMQSVENNQTTEEYKLN</sequence>
<dbReference type="EMBL" id="BK014662">
    <property type="protein sequence ID" value="DAD66516.1"/>
    <property type="molecule type" value="Genomic_DNA"/>
</dbReference>
<name>A0A8S5L995_9CAUD</name>
<accession>A0A8S5L995</accession>
<organism evidence="1">
    <name type="scientific">Myoviridae sp. ctPuP5</name>
    <dbReference type="NCBI Taxonomy" id="2823543"/>
    <lineage>
        <taxon>Viruses</taxon>
        <taxon>Duplodnaviria</taxon>
        <taxon>Heunggongvirae</taxon>
        <taxon>Uroviricota</taxon>
        <taxon>Caudoviricetes</taxon>
    </lineage>
</organism>
<proteinExistence type="predicted"/>